<keyword evidence="5" id="KW-1185">Reference proteome</keyword>
<reference evidence="4" key="1">
    <citation type="submission" date="2024-02" db="EMBL/GenBank/DDBJ databases">
        <authorList>
            <consortium name="ELIXIR-Norway"/>
            <consortium name="Elixir Norway"/>
        </authorList>
    </citation>
    <scope>NUCLEOTIDE SEQUENCE</scope>
</reference>
<proteinExistence type="predicted"/>
<feature type="region of interest" description="Disordered" evidence="3">
    <location>
        <begin position="1243"/>
        <end position="1272"/>
    </location>
</feature>
<dbReference type="EMBL" id="CAXAQS010000302">
    <property type="protein sequence ID" value="CAK9251027.1"/>
    <property type="molecule type" value="Genomic_DNA"/>
</dbReference>
<evidence type="ECO:0000313" key="4">
    <source>
        <dbReference type="EMBL" id="CAK9251027.1"/>
    </source>
</evidence>
<dbReference type="InterPro" id="IPR039034">
    <property type="entry name" value="INPP4"/>
</dbReference>
<sequence>MDSRERFCIRITNSIVSDKIYESISQKYNRFLSLALSQGKNEKREIKITDSETKVKVYESEVFEDVSDLAPALLVSLNNSSSNSFSITVEYSSTATRGKEIVLCSIDVKVTDLLSHPAKFINLAMSSEYEVQAVLMIVMVPSFEPLFNDAFLAPVAPLYSHNPLRQQFAFGSSDSGENTVVEVEESAWEPRLAFKVSLLVLENSLNALLTSHRAWTERRMLETFRQGFFESTEAALACGWQELAVSVPAARLRCEPVYNRYISHTKGGKEGPVKYTTHVPLYHQDLPYTNAAEAAAPVTDTTAAKAVRGSAKSGGVTQLLTRGMEFLTPSSSRQQPGLNTGGKRHGDEHYPSTYVGNIHGGQVMDSYLRECCRLLVVAPARKENQSEAVAGRGTTLQRDIKSCTFLTYESTDRYFEPEEASTSASSETVVATVETSVAAVTFRRFIPPTATRLLFEVYEIIGKSPRKIASYAQPLVAVGSIPVTKWATAALVLQDAAPHAESAAVDHNTTEVALLLQVSVQRPQQTFSFDQRASARHDMRSVDLLGLDSPVASPAASPTSHSPVANLEPISHAPSIMPYSSVAARLPSGERVTAPLVSSSNAGSSTSSSSGPAKATPSLMTEFTSANKPAFSPDYTDVLSDCYSWLWHLGLSGVDPLSADIEAAFLRSRPESRLKDVPLYRGFGHKVDETQMLQFVVPRVDWQYPLAWLDRHILALEEALLLVATALVEGDAYSRGIIPEEATASPDYKLQGRYFRPSVHKKLAFAQAMPKNLHFQTLVVRRHGQTQSQVLDSVTCGCMSPHGLRPALPPPRSQTLQTQQTLPRTDTSGMAPPQHGGLLHFEVELQDMRRALNCSKQHFDELVYPVPGQTAPLTGLYPSSSSQEWQTLNEVGAQAQLYESALLSMGRRKVFPLAQVLSVAVNAFMSRIALVMEGKIPDSIASRWLSSGFLLVFECLLSVIGKEKTMLEDSYSAVAALQLYRIRLLSSDGLPALNTSAESSLDPRTRDLLRRQQNSDLTAEQLRRLVAERVAAQIACHRNAIDNGFVLEQRYGDSVFVESRQASQQLSVDFGLNVDAAGGTRDLLNEDSDSPRLLSTETTVSVMGLRRDVADVTLRGREVLLYLPTVVLDKLPPVFRQRAERGGAIIPLVPVLFTQGIDLQQSVASSLPFDSGRSSLQLQMNLQALAALNTYCYQYAPELTPTSATRAPPQGSSGSLSELDDTARAGLTFAALFPTLRPVASNETVAATEDEDEFSSPPKSLQAPGFSQQSLSSTRRKITAAAASVVGMTSARVVDAGSPAAATVHPLMQPLDDAIRGRDRRGKNVDMLEEVEKVCYILFGCRVTFCKSGKDRTGMAVTLCQARHLGLFHQCAAGDKDVFQRASAMRLSGVRLMVAEKNIGRKVFSFNRLQVQFLPPMYRPPLQVCESMLKKDSS</sequence>
<accession>A0ABP0VA94</accession>
<evidence type="ECO:0000313" key="5">
    <source>
        <dbReference type="Proteomes" id="UP001497444"/>
    </source>
</evidence>
<evidence type="ECO:0000256" key="2">
    <source>
        <dbReference type="ARBA" id="ARBA00023098"/>
    </source>
</evidence>
<comment type="caution">
    <text evidence="4">The sequence shown here is derived from an EMBL/GenBank/DDBJ whole genome shotgun (WGS) entry which is preliminary data.</text>
</comment>
<evidence type="ECO:0000256" key="3">
    <source>
        <dbReference type="SAM" id="MobiDB-lite"/>
    </source>
</evidence>
<feature type="region of interest" description="Disordered" evidence="3">
    <location>
        <begin position="594"/>
        <end position="617"/>
    </location>
</feature>
<keyword evidence="2" id="KW-0443">Lipid metabolism</keyword>
<feature type="compositionally biased region" description="Polar residues" evidence="3">
    <location>
        <begin position="328"/>
        <end position="338"/>
    </location>
</feature>
<dbReference type="Proteomes" id="UP001497444">
    <property type="component" value="Unassembled WGS sequence"/>
</dbReference>
<evidence type="ECO:0000256" key="1">
    <source>
        <dbReference type="ARBA" id="ARBA00022801"/>
    </source>
</evidence>
<feature type="region of interest" description="Disordered" evidence="3">
    <location>
        <begin position="328"/>
        <end position="349"/>
    </location>
</feature>
<keyword evidence="1" id="KW-0378">Hydrolase</keyword>
<dbReference type="PANTHER" id="PTHR12187:SF11">
    <property type="entry name" value="PHOSPHATIDYLINOSITOL-3,4-BISPHOSPHATE 4-PHOSPHATASE"/>
    <property type="match status" value="1"/>
</dbReference>
<name>A0ABP0VA94_9BRYO</name>
<gene>
    <name evidence="4" type="ORF">CSSPJE1EN1_LOCUS26405</name>
</gene>
<organism evidence="4 5">
    <name type="scientific">Sphagnum jensenii</name>
    <dbReference type="NCBI Taxonomy" id="128206"/>
    <lineage>
        <taxon>Eukaryota</taxon>
        <taxon>Viridiplantae</taxon>
        <taxon>Streptophyta</taxon>
        <taxon>Embryophyta</taxon>
        <taxon>Bryophyta</taxon>
        <taxon>Sphagnophytina</taxon>
        <taxon>Sphagnopsida</taxon>
        <taxon>Sphagnales</taxon>
        <taxon>Sphagnaceae</taxon>
        <taxon>Sphagnum</taxon>
    </lineage>
</organism>
<dbReference type="PANTHER" id="PTHR12187">
    <property type="entry name" value="AGAP000124-PA"/>
    <property type="match status" value="1"/>
</dbReference>
<feature type="compositionally biased region" description="Low complexity" evidence="3">
    <location>
        <begin position="598"/>
        <end position="617"/>
    </location>
</feature>
<protein>
    <submittedName>
        <fullName evidence="4">Uncharacterized protein</fullName>
    </submittedName>
</protein>